<evidence type="ECO:0000313" key="2">
    <source>
        <dbReference type="EMBL" id="MBB6255429.1"/>
    </source>
</evidence>
<comment type="caution">
    <text evidence="2">The sequence shown here is derived from an EMBL/GenBank/DDBJ whole genome shotgun (WGS) entry which is preliminary data.</text>
</comment>
<dbReference type="AlphaFoldDB" id="A0A7X0B791"/>
<dbReference type="EMBL" id="JACIIZ010000039">
    <property type="protein sequence ID" value="MBB6255429.1"/>
    <property type="molecule type" value="Genomic_DNA"/>
</dbReference>
<reference evidence="2 3" key="1">
    <citation type="submission" date="2020-08" db="EMBL/GenBank/DDBJ databases">
        <title>Genomic Encyclopedia of Type Strains, Phase IV (KMG-IV): sequencing the most valuable type-strain genomes for metagenomic binning, comparative biology and taxonomic classification.</title>
        <authorList>
            <person name="Goeker M."/>
        </authorList>
    </citation>
    <scope>NUCLEOTIDE SEQUENCE [LARGE SCALE GENOMIC DNA]</scope>
    <source>
        <strain evidence="2 3">DSM 22198</strain>
    </source>
</reference>
<feature type="domain" description="Transposase IS801/IS1294" evidence="1">
    <location>
        <begin position="3"/>
        <end position="32"/>
    </location>
</feature>
<dbReference type="Proteomes" id="UP000539175">
    <property type="component" value="Unassembled WGS sequence"/>
</dbReference>
<accession>A0A7X0B791</accession>
<evidence type="ECO:0000313" key="3">
    <source>
        <dbReference type="Proteomes" id="UP000539175"/>
    </source>
</evidence>
<dbReference type="GO" id="GO:0004803">
    <property type="term" value="F:transposase activity"/>
    <property type="evidence" value="ECO:0007669"/>
    <property type="project" value="InterPro"/>
</dbReference>
<dbReference type="GO" id="GO:0006313">
    <property type="term" value="P:DNA transposition"/>
    <property type="evidence" value="ECO:0007669"/>
    <property type="project" value="InterPro"/>
</dbReference>
<dbReference type="GO" id="GO:0003677">
    <property type="term" value="F:DNA binding"/>
    <property type="evidence" value="ECO:0007669"/>
    <property type="project" value="InterPro"/>
</dbReference>
<dbReference type="Pfam" id="PF04986">
    <property type="entry name" value="Y2_Tnp"/>
    <property type="match status" value="1"/>
</dbReference>
<gene>
    <name evidence="2" type="ORF">FHS74_006028</name>
</gene>
<keyword evidence="3" id="KW-1185">Reference proteome</keyword>
<dbReference type="InterPro" id="IPR007069">
    <property type="entry name" value="Transposase_32"/>
</dbReference>
<protein>
    <recommendedName>
        <fullName evidence="1">Transposase IS801/IS1294 domain-containing protein</fullName>
    </recommendedName>
</protein>
<evidence type="ECO:0000259" key="1">
    <source>
        <dbReference type="Pfam" id="PF04986"/>
    </source>
</evidence>
<sequence length="38" mass="4662">YRHHDKAKVMTLASFEFIRRFLLHTVPDGFHEFWKTEA</sequence>
<proteinExistence type="predicted"/>
<feature type="non-terminal residue" evidence="2">
    <location>
        <position position="1"/>
    </location>
</feature>
<organism evidence="2 3">
    <name type="scientific">Nitrospirillum iridis</name>
    <dbReference type="NCBI Taxonomy" id="765888"/>
    <lineage>
        <taxon>Bacteria</taxon>
        <taxon>Pseudomonadati</taxon>
        <taxon>Pseudomonadota</taxon>
        <taxon>Alphaproteobacteria</taxon>
        <taxon>Rhodospirillales</taxon>
        <taxon>Azospirillaceae</taxon>
        <taxon>Nitrospirillum</taxon>
    </lineage>
</organism>
<name>A0A7X0B791_9PROT</name>